<gene>
    <name evidence="1" type="ORF">DPMN_151688</name>
</gene>
<keyword evidence="2" id="KW-1185">Reference proteome</keyword>
<evidence type="ECO:0000313" key="2">
    <source>
        <dbReference type="Proteomes" id="UP000828390"/>
    </source>
</evidence>
<reference evidence="1" key="1">
    <citation type="journal article" date="2019" name="bioRxiv">
        <title>The Genome of the Zebra Mussel, Dreissena polymorpha: A Resource for Invasive Species Research.</title>
        <authorList>
            <person name="McCartney M.A."/>
            <person name="Auch B."/>
            <person name="Kono T."/>
            <person name="Mallez S."/>
            <person name="Zhang Y."/>
            <person name="Obille A."/>
            <person name="Becker A."/>
            <person name="Abrahante J.E."/>
            <person name="Garbe J."/>
            <person name="Badalamenti J.P."/>
            <person name="Herman A."/>
            <person name="Mangelson H."/>
            <person name="Liachko I."/>
            <person name="Sullivan S."/>
            <person name="Sone E.D."/>
            <person name="Koren S."/>
            <person name="Silverstein K.A.T."/>
            <person name="Beckman K.B."/>
            <person name="Gohl D.M."/>
        </authorList>
    </citation>
    <scope>NUCLEOTIDE SEQUENCE</scope>
    <source>
        <strain evidence="1">Duluth1</strain>
        <tissue evidence="1">Whole animal</tissue>
    </source>
</reference>
<comment type="caution">
    <text evidence="1">The sequence shown here is derived from an EMBL/GenBank/DDBJ whole genome shotgun (WGS) entry which is preliminary data.</text>
</comment>
<evidence type="ECO:0000313" key="1">
    <source>
        <dbReference type="EMBL" id="KAH3798098.1"/>
    </source>
</evidence>
<dbReference type="Proteomes" id="UP000828390">
    <property type="component" value="Unassembled WGS sequence"/>
</dbReference>
<protein>
    <submittedName>
        <fullName evidence="1">Uncharacterized protein</fullName>
    </submittedName>
</protein>
<reference evidence="1" key="2">
    <citation type="submission" date="2020-11" db="EMBL/GenBank/DDBJ databases">
        <authorList>
            <person name="McCartney M.A."/>
            <person name="Auch B."/>
            <person name="Kono T."/>
            <person name="Mallez S."/>
            <person name="Becker A."/>
            <person name="Gohl D.M."/>
            <person name="Silverstein K.A.T."/>
            <person name="Koren S."/>
            <person name="Bechman K.B."/>
            <person name="Herman A."/>
            <person name="Abrahante J.E."/>
            <person name="Garbe J."/>
        </authorList>
    </citation>
    <scope>NUCLEOTIDE SEQUENCE</scope>
    <source>
        <strain evidence="1">Duluth1</strain>
        <tissue evidence="1">Whole animal</tissue>
    </source>
</reference>
<sequence length="72" mass="8454">MWVSYFHYYPVEALDVCQRRLFRLRKQAYRALTNQELETRRLPVLAKIASIRGKLSSLFCKSHRLGDVVPGT</sequence>
<proteinExistence type="predicted"/>
<dbReference type="AlphaFoldDB" id="A0A9D4FFU1"/>
<name>A0A9D4FFU1_DREPO</name>
<dbReference type="EMBL" id="JAIWYP010000007">
    <property type="protein sequence ID" value="KAH3798098.1"/>
    <property type="molecule type" value="Genomic_DNA"/>
</dbReference>
<accession>A0A9D4FFU1</accession>
<organism evidence="1 2">
    <name type="scientific">Dreissena polymorpha</name>
    <name type="common">Zebra mussel</name>
    <name type="synonym">Mytilus polymorpha</name>
    <dbReference type="NCBI Taxonomy" id="45954"/>
    <lineage>
        <taxon>Eukaryota</taxon>
        <taxon>Metazoa</taxon>
        <taxon>Spiralia</taxon>
        <taxon>Lophotrochozoa</taxon>
        <taxon>Mollusca</taxon>
        <taxon>Bivalvia</taxon>
        <taxon>Autobranchia</taxon>
        <taxon>Heteroconchia</taxon>
        <taxon>Euheterodonta</taxon>
        <taxon>Imparidentia</taxon>
        <taxon>Neoheterodontei</taxon>
        <taxon>Myida</taxon>
        <taxon>Dreissenoidea</taxon>
        <taxon>Dreissenidae</taxon>
        <taxon>Dreissena</taxon>
    </lineage>
</organism>